<dbReference type="GeneID" id="7830875"/>
<evidence type="ECO:0000313" key="2">
    <source>
        <dbReference type="EMBL" id="EAS02551.1"/>
    </source>
</evidence>
<dbReference type="RefSeq" id="XP_001022796.1">
    <property type="nucleotide sequence ID" value="XM_001022796.1"/>
</dbReference>
<organism evidence="2 3">
    <name type="scientific">Tetrahymena thermophila (strain SB210)</name>
    <dbReference type="NCBI Taxonomy" id="312017"/>
    <lineage>
        <taxon>Eukaryota</taxon>
        <taxon>Sar</taxon>
        <taxon>Alveolata</taxon>
        <taxon>Ciliophora</taxon>
        <taxon>Intramacronucleata</taxon>
        <taxon>Oligohymenophorea</taxon>
        <taxon>Hymenostomatida</taxon>
        <taxon>Tetrahymenina</taxon>
        <taxon>Tetrahymenidae</taxon>
        <taxon>Tetrahymena</taxon>
    </lineage>
</organism>
<dbReference type="KEGG" id="tet:TTHERM_00630710"/>
<dbReference type="HOGENOM" id="CLU_820124_0_0_1"/>
<sequence>MNRDLCCNIHKNYPIFHINILENEKTKLQCVKCISYKKIEAEFLLLQDIIEFDSNWFFENWPPLSNQQLRNDIIDLKNNETDFNQQIEEFYESLTQEVIQIISQKKKQQLIQAQKVYELKSDIIEQYQQLAQIDKMKECLVQENQQIEKIEEDLKEQINSQLKKKEEYTSLLSCMMKQYELISKLDDIRTAQLKENILEILKVVNLLPQNNFNSSTEKEEFRFENIESYKKKLEEELQINKQDQIKVQTLINQLNLCKIELIQKMNQKDWFLDNFLEGQQFLFQNTELEQLIFIKDSYMNLNEKKKQKENINFKDFRSENIGDMFEIIKYEELNELPNN</sequence>
<reference evidence="3" key="1">
    <citation type="journal article" date="2006" name="PLoS Biol.">
        <title>Macronuclear genome sequence of the ciliate Tetrahymena thermophila, a model eukaryote.</title>
        <authorList>
            <person name="Eisen J.A."/>
            <person name="Coyne R.S."/>
            <person name="Wu M."/>
            <person name="Wu D."/>
            <person name="Thiagarajan M."/>
            <person name="Wortman J.R."/>
            <person name="Badger J.H."/>
            <person name="Ren Q."/>
            <person name="Amedeo P."/>
            <person name="Jones K.M."/>
            <person name="Tallon L.J."/>
            <person name="Delcher A.L."/>
            <person name="Salzberg S.L."/>
            <person name="Silva J.C."/>
            <person name="Haas B.J."/>
            <person name="Majoros W.H."/>
            <person name="Farzad M."/>
            <person name="Carlton J.M."/>
            <person name="Smith R.K. Jr."/>
            <person name="Garg J."/>
            <person name="Pearlman R.E."/>
            <person name="Karrer K.M."/>
            <person name="Sun L."/>
            <person name="Manning G."/>
            <person name="Elde N.C."/>
            <person name="Turkewitz A.P."/>
            <person name="Asai D.J."/>
            <person name="Wilkes D.E."/>
            <person name="Wang Y."/>
            <person name="Cai H."/>
            <person name="Collins K."/>
            <person name="Stewart B.A."/>
            <person name="Lee S.R."/>
            <person name="Wilamowska K."/>
            <person name="Weinberg Z."/>
            <person name="Ruzzo W.L."/>
            <person name="Wloga D."/>
            <person name="Gaertig J."/>
            <person name="Frankel J."/>
            <person name="Tsao C.-C."/>
            <person name="Gorovsky M.A."/>
            <person name="Keeling P.J."/>
            <person name="Waller R.F."/>
            <person name="Patron N.J."/>
            <person name="Cherry J.M."/>
            <person name="Stover N.A."/>
            <person name="Krieger C.J."/>
            <person name="del Toro C."/>
            <person name="Ryder H.F."/>
            <person name="Williamson S.C."/>
            <person name="Barbeau R.A."/>
            <person name="Hamilton E.P."/>
            <person name="Orias E."/>
        </authorList>
    </citation>
    <scope>NUCLEOTIDE SEQUENCE [LARGE SCALE GENOMIC DNA]</scope>
    <source>
        <strain evidence="3">SB210</strain>
    </source>
</reference>
<dbReference type="EMBL" id="GG662532">
    <property type="protein sequence ID" value="EAS02551.1"/>
    <property type="molecule type" value="Genomic_DNA"/>
</dbReference>
<gene>
    <name evidence="2" type="ORF">TTHERM_00630710</name>
</gene>
<proteinExistence type="predicted"/>
<keyword evidence="1" id="KW-0175">Coiled coil</keyword>
<evidence type="ECO:0000313" key="3">
    <source>
        <dbReference type="Proteomes" id="UP000009168"/>
    </source>
</evidence>
<feature type="coiled-coil region" evidence="1">
    <location>
        <begin position="133"/>
        <end position="171"/>
    </location>
</feature>
<dbReference type="AlphaFoldDB" id="Q241L9"/>
<dbReference type="Proteomes" id="UP000009168">
    <property type="component" value="Unassembled WGS sequence"/>
</dbReference>
<accession>Q241L9</accession>
<dbReference type="OMA" id="KENIQMH"/>
<evidence type="ECO:0000256" key="1">
    <source>
        <dbReference type="SAM" id="Coils"/>
    </source>
</evidence>
<keyword evidence="3" id="KW-1185">Reference proteome</keyword>
<name>Q241L9_TETTS</name>
<dbReference type="InParanoid" id="Q241L9"/>
<protein>
    <submittedName>
        <fullName evidence="2">Uncharacterized protein</fullName>
    </submittedName>
</protein>